<reference evidence="2 3" key="1">
    <citation type="submission" date="2018-04" db="EMBL/GenBank/DDBJ databases">
        <title>Pararhodobacter oceanense sp. nov., isolated from marine intertidal sediment.</title>
        <authorList>
            <person name="Wang X.-L."/>
            <person name="Du Z.-J."/>
        </authorList>
    </citation>
    <scope>NUCLEOTIDE SEQUENCE [LARGE SCALE GENOMIC DNA]</scope>
    <source>
        <strain evidence="2 3">AM505</strain>
    </source>
</reference>
<evidence type="ECO:0000256" key="1">
    <source>
        <dbReference type="SAM" id="MobiDB-lite"/>
    </source>
</evidence>
<accession>A0A2T8HY89</accession>
<protein>
    <submittedName>
        <fullName evidence="2">Uncharacterized protein</fullName>
    </submittedName>
</protein>
<evidence type="ECO:0000313" key="3">
    <source>
        <dbReference type="Proteomes" id="UP000245911"/>
    </source>
</evidence>
<keyword evidence="3" id="KW-1185">Reference proteome</keyword>
<gene>
    <name evidence="2" type="ORF">DDE20_02060</name>
</gene>
<sequence>MHPGGETLLKNSEQWLRGQNGDRAGRGLGLGAVAVEAPLPLAPVPQEQDLILAAKDRAIGEALDRGFKDRFFT</sequence>
<evidence type="ECO:0000313" key="2">
    <source>
        <dbReference type="EMBL" id="PVH30359.1"/>
    </source>
</evidence>
<dbReference type="EMBL" id="QDKM01000001">
    <property type="protein sequence ID" value="PVH30359.1"/>
    <property type="molecule type" value="Genomic_DNA"/>
</dbReference>
<name>A0A2T8HY89_9RHOB</name>
<dbReference type="Proteomes" id="UP000245911">
    <property type="component" value="Unassembled WGS sequence"/>
</dbReference>
<proteinExistence type="predicted"/>
<dbReference type="AlphaFoldDB" id="A0A2T8HY89"/>
<organism evidence="2 3">
    <name type="scientific">Pararhodobacter oceanensis</name>
    <dbReference type="NCBI Taxonomy" id="2172121"/>
    <lineage>
        <taxon>Bacteria</taxon>
        <taxon>Pseudomonadati</taxon>
        <taxon>Pseudomonadota</taxon>
        <taxon>Alphaproteobacteria</taxon>
        <taxon>Rhodobacterales</taxon>
        <taxon>Paracoccaceae</taxon>
        <taxon>Pararhodobacter</taxon>
    </lineage>
</organism>
<feature type="region of interest" description="Disordered" evidence="1">
    <location>
        <begin position="1"/>
        <end position="22"/>
    </location>
</feature>
<comment type="caution">
    <text evidence="2">The sequence shown here is derived from an EMBL/GenBank/DDBJ whole genome shotgun (WGS) entry which is preliminary data.</text>
</comment>